<keyword evidence="1" id="KW-0812">Transmembrane</keyword>
<organism evidence="2 3">
    <name type="scientific">Macrostomum lignano</name>
    <dbReference type="NCBI Taxonomy" id="282301"/>
    <lineage>
        <taxon>Eukaryota</taxon>
        <taxon>Metazoa</taxon>
        <taxon>Spiralia</taxon>
        <taxon>Lophotrochozoa</taxon>
        <taxon>Platyhelminthes</taxon>
        <taxon>Rhabditophora</taxon>
        <taxon>Macrostomorpha</taxon>
        <taxon>Macrostomida</taxon>
        <taxon>Macrostomidae</taxon>
        <taxon>Macrostomum</taxon>
    </lineage>
</organism>
<feature type="transmembrane region" description="Helical" evidence="1">
    <location>
        <begin position="906"/>
        <end position="925"/>
    </location>
</feature>
<protein>
    <recommendedName>
        <fullName evidence="4">LRAT domain-containing protein</fullName>
    </recommendedName>
</protein>
<evidence type="ECO:0000313" key="2">
    <source>
        <dbReference type="EMBL" id="PAA47239.1"/>
    </source>
</evidence>
<accession>A0A267DF96</accession>
<keyword evidence="1" id="KW-0472">Membrane</keyword>
<evidence type="ECO:0000256" key="1">
    <source>
        <dbReference type="SAM" id="Phobius"/>
    </source>
</evidence>
<dbReference type="OrthoDB" id="421951at2759"/>
<dbReference type="Gene3D" id="3.90.1720.10">
    <property type="entry name" value="endopeptidase domain like (from Nostoc punctiforme)"/>
    <property type="match status" value="2"/>
</dbReference>
<dbReference type="AlphaFoldDB" id="A0A267DF96"/>
<sequence>MHSAQDFLARRLTAMEQTQNQGIFVSAVAENTTESDAVEADELATACDAPCESTESQADTAPRVYCYEERLTCESIKNVAIGDVLEIRYFELPHKIIVENTSIVDTEQELIITIDAIHYGRDWLSVQVMREKFQFIARKDSLDPGGALSRKCWKCHFPPTWCHPPDVVVQRARSRLNEREHSVIDNRASHFAFWCKTQSVSNRANNIVPIFVAANQHIHEVKVGDHLNFATDGEIELHGEVRDAVKASESQVLLTMLVSSRHVNREIINSAHICETRIQKPVQVVKSAAIGLTSEDLQWRIRMIQDISYKRLVGKLAFCLHLTNPNLSREDWLCRAIQVPNVTKETAQPLCKTIRPELLNPGDIILHDGIYSVVSAVRCDGSGALITKIQYSARRVNKNAHNCLFEIKIAIEKYERQAVLCVHKDIFRDCHLYGGGLETPSYTVTKVTSVNEIYKGCVISTRDGLVFKHLVVTDCPKIISTPAMKNQVMFSAISYNVGPSMLLGKNSVAESSYTINLRTTPVYVMKYCVSNEVLYSTEEVVLRARSRLGERQHNFQWNSGRDLARWCSIKHQSNLEQGIVPVTSADDLHRFQRGHIKFLKKPKSLYAHNVLLKECSKVEDCDDVLRVIYYENNVVFKHVRIEKLDIGEDEHLQRVRYASCREWNQAELENLIDHTFLNADDDRLGYLGMQGSRVTSQDFCFWIKTRFSKDGIKAVKNLLGEELGLLRNELKVKRKDTETIVGGRSLKPLDHIVLRRTVAGKEAEVHFVITSWDANLSTGYGVTYEFPVKKTEMGFYEFKGFLRLTGPGQIEKVVHNSEFNWDLIQEKIRDLRGGEDYSIPFNNCEHFVNYLIYGRVVCLQLVRHSRRLFGFVPSFLHHLAADGINFLKFAMHHASGLRKVGVKIPIFESVGLVLNLVIAGCRFLQLIRRRARTAMPHEEFSMRRRYIFVDAISSTFGVLLALVLIAVQATVFTPLTLCSALIGYALLKLIPLVKSIFVP</sequence>
<reference evidence="2 3" key="1">
    <citation type="submission" date="2017-06" db="EMBL/GenBank/DDBJ databases">
        <title>A platform for efficient transgenesis in Macrostomum lignano, a flatworm model organism for stem cell research.</title>
        <authorList>
            <person name="Berezikov E."/>
        </authorList>
    </citation>
    <scope>NUCLEOTIDE SEQUENCE [LARGE SCALE GENOMIC DNA]</scope>
    <source>
        <strain evidence="2">DV1</strain>
        <tissue evidence="2">Whole organism</tissue>
    </source>
</reference>
<name>A0A267DF96_9PLAT</name>
<proteinExistence type="predicted"/>
<feature type="transmembrane region" description="Helical" evidence="1">
    <location>
        <begin position="946"/>
        <end position="965"/>
    </location>
</feature>
<evidence type="ECO:0000313" key="3">
    <source>
        <dbReference type="Proteomes" id="UP000215902"/>
    </source>
</evidence>
<feature type="transmembrane region" description="Helical" evidence="1">
    <location>
        <begin position="971"/>
        <end position="990"/>
    </location>
</feature>
<dbReference type="EMBL" id="NIVC01004522">
    <property type="protein sequence ID" value="PAA47239.1"/>
    <property type="molecule type" value="Genomic_DNA"/>
</dbReference>
<keyword evidence="1" id="KW-1133">Transmembrane helix</keyword>
<comment type="caution">
    <text evidence="2">The sequence shown here is derived from an EMBL/GenBank/DDBJ whole genome shotgun (WGS) entry which is preliminary data.</text>
</comment>
<keyword evidence="3" id="KW-1185">Reference proteome</keyword>
<evidence type="ECO:0008006" key="4">
    <source>
        <dbReference type="Google" id="ProtNLM"/>
    </source>
</evidence>
<gene>
    <name evidence="2" type="ORF">BOX15_Mlig027402g1</name>
</gene>
<dbReference type="Proteomes" id="UP000215902">
    <property type="component" value="Unassembled WGS sequence"/>
</dbReference>